<keyword evidence="2" id="KW-0812">Transmembrane</keyword>
<evidence type="ECO:0000313" key="3">
    <source>
        <dbReference type="EMBL" id="MBC6467840.1"/>
    </source>
</evidence>
<name>A0ABR7LSK3_9ACTN</name>
<evidence type="ECO:0000256" key="2">
    <source>
        <dbReference type="SAM" id="Phobius"/>
    </source>
</evidence>
<sequence>MPIDATEPAQPGWEPFAAPESPPEAQPVPPPEPPPERPAASPRRRGRIALIAGLVAVGIAAVAVGGFALSGELTREPTARELTAAKAQELDSRWRNRTAGEIFPATVQYEFETAPPGAKPKAHRIGIAAASGCAQALDRQAAEILALGGCRTVLRATYVDDSGTLVSTIGIAVMPSVKNAGEVDGRLARVPGQADNRRYGLLPVGFVDTVTDRFGADQRQQLSFGNNSTPYVFFAATGWADGRKKVRQTEQVEDFDFAQAVLTQVMSQFLPSQRPCAEKSVEC</sequence>
<keyword evidence="2" id="KW-1133">Transmembrane helix</keyword>
<dbReference type="Proteomes" id="UP000805614">
    <property type="component" value="Unassembled WGS sequence"/>
</dbReference>
<gene>
    <name evidence="3" type="ORF">HKK74_20415</name>
</gene>
<dbReference type="RefSeq" id="WP_187244858.1">
    <property type="nucleotide sequence ID" value="NZ_BAAAOK010000001.1"/>
</dbReference>
<feature type="transmembrane region" description="Helical" evidence="2">
    <location>
        <begin position="48"/>
        <end position="69"/>
    </location>
</feature>
<comment type="caution">
    <text evidence="3">The sequence shown here is derived from an EMBL/GenBank/DDBJ whole genome shotgun (WGS) entry which is preliminary data.</text>
</comment>
<feature type="region of interest" description="Disordered" evidence="1">
    <location>
        <begin position="1"/>
        <end position="42"/>
    </location>
</feature>
<evidence type="ECO:0000256" key="1">
    <source>
        <dbReference type="SAM" id="MobiDB-lite"/>
    </source>
</evidence>
<protein>
    <submittedName>
        <fullName evidence="3">Uncharacterized protein</fullName>
    </submittedName>
</protein>
<keyword evidence="4" id="KW-1185">Reference proteome</keyword>
<evidence type="ECO:0000313" key="4">
    <source>
        <dbReference type="Proteomes" id="UP000805614"/>
    </source>
</evidence>
<reference evidence="3 4" key="1">
    <citation type="submission" date="2020-06" db="EMBL/GenBank/DDBJ databases">
        <title>Actinomadura xiongansis sp. nov., isolated from soil of Baiyangdian.</title>
        <authorList>
            <person name="Zhang X."/>
        </authorList>
    </citation>
    <scope>NUCLEOTIDE SEQUENCE [LARGE SCALE GENOMIC DNA]</scope>
    <source>
        <strain evidence="3 4">HBUM206468</strain>
    </source>
</reference>
<feature type="compositionally biased region" description="Pro residues" evidence="1">
    <location>
        <begin position="20"/>
        <end position="37"/>
    </location>
</feature>
<keyword evidence="2" id="KW-0472">Membrane</keyword>
<organism evidence="3 4">
    <name type="scientific">Actinomadura alba</name>
    <dbReference type="NCBI Taxonomy" id="406431"/>
    <lineage>
        <taxon>Bacteria</taxon>
        <taxon>Bacillati</taxon>
        <taxon>Actinomycetota</taxon>
        <taxon>Actinomycetes</taxon>
        <taxon>Streptosporangiales</taxon>
        <taxon>Thermomonosporaceae</taxon>
        <taxon>Actinomadura</taxon>
    </lineage>
</organism>
<proteinExistence type="predicted"/>
<accession>A0ABR7LSK3</accession>
<dbReference type="EMBL" id="JABVEC010000015">
    <property type="protein sequence ID" value="MBC6467840.1"/>
    <property type="molecule type" value="Genomic_DNA"/>
</dbReference>